<evidence type="ECO:0000256" key="2">
    <source>
        <dbReference type="ARBA" id="ARBA00022737"/>
    </source>
</evidence>
<dbReference type="PROSITE" id="PS50090">
    <property type="entry name" value="MYB_LIKE"/>
    <property type="match status" value="4"/>
</dbReference>
<protein>
    <recommendedName>
        <fullName evidence="8">snRNA-activating protein complex subunit 4</fullName>
    </recommendedName>
    <alternativeName>
        <fullName evidence="9">snRNA-activating protein complex 190 kDa subunit</fullName>
    </alternativeName>
</protein>
<feature type="region of interest" description="Disordered" evidence="11">
    <location>
        <begin position="28"/>
        <end position="84"/>
    </location>
</feature>
<dbReference type="Proteomes" id="UP000002494">
    <property type="component" value="Chromosome 3"/>
</dbReference>
<keyword evidence="4" id="KW-0238">DNA-binding</keyword>
<dbReference type="FunCoup" id="F1LYZ6">
    <property type="interactions" value="1460"/>
</dbReference>
<feature type="domain" description="Myb-like" evidence="12">
    <location>
        <begin position="344"/>
        <end position="395"/>
    </location>
</feature>
<evidence type="ECO:0000259" key="14">
    <source>
        <dbReference type="PROSITE" id="PS51294"/>
    </source>
</evidence>
<feature type="domain" description="Myb-like" evidence="12">
    <location>
        <begin position="448"/>
        <end position="499"/>
    </location>
</feature>
<feature type="region of interest" description="Disordered" evidence="11">
    <location>
        <begin position="1305"/>
        <end position="1332"/>
    </location>
</feature>
<keyword evidence="6" id="KW-0539">Nucleus</keyword>
<dbReference type="GO" id="GO:0019185">
    <property type="term" value="C:snRNA-activating protein complex"/>
    <property type="evidence" value="ECO:0000266"/>
    <property type="project" value="RGD"/>
</dbReference>
<reference evidence="15" key="4">
    <citation type="submission" date="2025-09" db="UniProtKB">
        <authorList>
            <consortium name="Ensembl"/>
        </authorList>
    </citation>
    <scope>IDENTIFICATION</scope>
    <source>
        <strain evidence="15">Brown Norway</strain>
    </source>
</reference>
<comment type="function">
    <text evidence="7">Part of the SNAPc complex required for the transcription of both RNA polymerase II and III small-nuclear RNA genes. Binds to the proximal sequence element (PSE), a non-TATA-box basal promoter element common to these 2 types of genes. Recruits TBP and BRF2 to the U6 snRNA TATA box.</text>
</comment>
<evidence type="ECO:0000256" key="4">
    <source>
        <dbReference type="ARBA" id="ARBA00023125"/>
    </source>
</evidence>
<keyword evidence="5" id="KW-0804">Transcription</keyword>
<dbReference type="GO" id="GO:0000995">
    <property type="term" value="F:RNA polymerase III general transcription initiation factor activity"/>
    <property type="evidence" value="ECO:0000266"/>
    <property type="project" value="RGD"/>
</dbReference>
<dbReference type="AlphaFoldDB" id="F1LYZ6"/>
<keyword evidence="1" id="KW-0597">Phosphoprotein</keyword>
<evidence type="ECO:0000256" key="7">
    <source>
        <dbReference type="ARBA" id="ARBA00025193"/>
    </source>
</evidence>
<reference evidence="15" key="2">
    <citation type="submission" date="2024-01" db="EMBL/GenBank/DDBJ databases">
        <title>GRCr8: a new rat reference genome assembly contstructed from accurate long reads and long range scaffolding.</title>
        <authorList>
            <person name="Doris P.A."/>
            <person name="Kalbfleisch T."/>
            <person name="Li K."/>
            <person name="Howe K."/>
            <person name="Wood J."/>
        </authorList>
    </citation>
    <scope>NUCLEOTIDE SEQUENCE [LARGE SCALE GENOMIC DNA]</scope>
    <source>
        <strain evidence="15">Brown Norway</strain>
    </source>
</reference>
<feature type="compositionally biased region" description="Low complexity" evidence="11">
    <location>
        <begin position="1312"/>
        <end position="1323"/>
    </location>
</feature>
<dbReference type="Gene3D" id="1.10.10.60">
    <property type="entry name" value="Homeodomain-like"/>
    <property type="match status" value="4"/>
</dbReference>
<dbReference type="InterPro" id="IPR017930">
    <property type="entry name" value="Myb_dom"/>
</dbReference>
<dbReference type="PROSITE" id="PS51293">
    <property type="entry name" value="SANT"/>
    <property type="match status" value="1"/>
</dbReference>
<evidence type="ECO:0000256" key="3">
    <source>
        <dbReference type="ARBA" id="ARBA00023015"/>
    </source>
</evidence>
<dbReference type="InterPro" id="IPR017884">
    <property type="entry name" value="SANT_dom"/>
</dbReference>
<evidence type="ECO:0000256" key="1">
    <source>
        <dbReference type="ARBA" id="ARBA00022553"/>
    </source>
</evidence>
<dbReference type="Reactome" id="R-RNO-76071">
    <property type="pathway name" value="RNA Polymerase III Transcription Initiation From Type 3 Promoter"/>
</dbReference>
<keyword evidence="2" id="KW-0677">Repeat</keyword>
<dbReference type="SUPFAM" id="SSF46689">
    <property type="entry name" value="Homeodomain-like"/>
    <property type="match status" value="3"/>
</dbReference>
<feature type="region of interest" description="Disordered" evidence="11">
    <location>
        <begin position="640"/>
        <end position="690"/>
    </location>
</feature>
<dbReference type="PANTHER" id="PTHR46621">
    <property type="entry name" value="SNRNA-ACTIVATING PROTEIN COMPLEX SUBUNIT 4"/>
    <property type="match status" value="1"/>
</dbReference>
<gene>
    <name evidence="15 17" type="primary">Snapc4</name>
</gene>
<evidence type="ECO:0000256" key="10">
    <source>
        <dbReference type="SAM" id="Coils"/>
    </source>
</evidence>
<dbReference type="ExpressionAtlas" id="F1LYZ6">
    <property type="expression patterns" value="baseline and differential"/>
</dbReference>
<feature type="domain" description="HTH myb-type" evidence="14">
    <location>
        <begin position="452"/>
        <end position="503"/>
    </location>
</feature>
<keyword evidence="16" id="KW-1185">Reference proteome</keyword>
<dbReference type="SMART" id="SM00717">
    <property type="entry name" value="SANT"/>
    <property type="match status" value="5"/>
</dbReference>
<evidence type="ECO:0000256" key="11">
    <source>
        <dbReference type="SAM" id="MobiDB-lite"/>
    </source>
</evidence>
<dbReference type="GO" id="GO:0016251">
    <property type="term" value="F:RNA polymerase II general transcription initiation factor activity"/>
    <property type="evidence" value="ECO:0000266"/>
    <property type="project" value="RGD"/>
</dbReference>
<dbReference type="InterPro" id="IPR001005">
    <property type="entry name" value="SANT/Myb"/>
</dbReference>
<evidence type="ECO:0000256" key="9">
    <source>
        <dbReference type="ARBA" id="ARBA00079701"/>
    </source>
</evidence>
<dbReference type="PROSITE" id="PS51294">
    <property type="entry name" value="HTH_MYB"/>
    <property type="match status" value="3"/>
</dbReference>
<dbReference type="GO" id="GO:0003677">
    <property type="term" value="F:DNA binding"/>
    <property type="evidence" value="ECO:0000266"/>
    <property type="project" value="RGD"/>
</dbReference>
<dbReference type="InterPro" id="IPR009057">
    <property type="entry name" value="Homeodomain-like_sf"/>
</dbReference>
<dbReference type="GO" id="GO:0001006">
    <property type="term" value="F:RNA polymerase III type 3 promoter sequence-specific DNA binding"/>
    <property type="evidence" value="ECO:0000318"/>
    <property type="project" value="GO_Central"/>
</dbReference>
<feature type="compositionally biased region" description="Acidic residues" evidence="11">
    <location>
        <begin position="41"/>
        <end position="52"/>
    </location>
</feature>
<reference evidence="15" key="3">
    <citation type="submission" date="2025-08" db="UniProtKB">
        <authorList>
            <consortium name="Ensembl"/>
        </authorList>
    </citation>
    <scope>IDENTIFICATION</scope>
    <source>
        <strain evidence="15">Brown Norway</strain>
    </source>
</reference>
<dbReference type="GO" id="GO:0042796">
    <property type="term" value="P:snRNA transcription by RNA polymerase III"/>
    <property type="evidence" value="ECO:0000266"/>
    <property type="project" value="RGD"/>
</dbReference>
<feature type="domain" description="Myb-like" evidence="12">
    <location>
        <begin position="289"/>
        <end position="341"/>
    </location>
</feature>
<dbReference type="GO" id="GO:0042795">
    <property type="term" value="P:snRNA transcription by RNA polymerase II"/>
    <property type="evidence" value="ECO:0000266"/>
    <property type="project" value="RGD"/>
</dbReference>
<sequence>MDIDAEREKVTQEIQELERILYPGSSSVHFEVSESSLSSDSEADPLPDEDLETAGAPVLEEERSSEGSNDDEDPKDKALPEDPETCLQLNMVYQEVIREKLAEVSQLLAQNQEQQEEILFDLAGTKCPKVKDAKSLPSYMYIGHFLKPYFKDKVTGVGPPANEETREKAAQGIKAFEQLLVTKWKHWEKDLLRKSVVSDRLQRLLQPKLLKLEYLQEKQSRVSSELEKQALEKQIKEAEKEIQDINQLPEEALLGNRLDSHDWEKISNVNFEGARSAEEIRKFWQSSEHPSINKKEWSTEEVERLKTIAASHGHLEWHLVAEELGTSRSAFQCLQKFQQYNKALKRKEWTEEEDHMLTQLVQEMRVGNHIPYRRIVYFMEGRDSMQLIYRWTKSLDPSLKRGFWAPEEDAKLLQAVAKYGAQDWFKIREEVPGRSDAQCRDRYIRRLHFSLKKGRWDAKEEQQLIQLIEKYGVGHWARIASELPHRSGSQCLSKWKILARKKQHLQKRRGQRSRHSSQWSSCSSSSSSSSSSSGSEDYGGGSSSSSNSSEDSEVELEEPLQNSRALAPQQYSVPDIDLWVPTRLIDSRSQREETGCYPVHPAVSCRTQNHHKEGSTVVSAPERNQMQECCETHSTVPRGVQSLHSSDTHGASVKEPACKSHTLVKERRRQPPLPNSRSGSDPGNSMAGPHLRRLWHGTFQNKQRRKRQALHRRLLKHRLLLAVIPWVGDINLACTQAVQRPAAVQTQADSIRMQLECARLASTPVFTLFIQLLQIDTAGCMEVVQERKTQPPALLQPGTRNTQPHLLQASSNAKNNTGCLLPGMLDEQTAKRTSQKGRPRLGSCKAEATPFQVPVAAPRGLRPKPKTVSELLREKRLRESHAKKATQALTALSSQLLVSSPVLLQPPLLPAARGSPVVGPAASSVELSVPVAPVMVSSSPSGSWQVGGISATDKQPPNLQTIPLNPSHKGTQIAAPAAFRSLALASGHVSTGCPLNTLGQTSTTSQKQSLPKVLPILPAAPSLTQLSVQPLSLPPVLNPPASGQPPATKSSLPVSWVLTTQKLLSVQVPAVVGLPQPVTTPETIGLQAKQLPSPSKTPAFLGQPPASTDTEPKGPQGQQTPPTPGPEKKALDLSLLSQESEAAILTWLTGSQGACVPPLGSRMSYHPPSLCSLRALSSLLLHKKDLEQKASSLVAGQAAGAQPEPKAGALQASLELVQRQFQNNPAYLLLKTRFLAIFSLPAFLATLPPNSVPTTLSPAMAVGSESDSEDFGDLEPRDGATQLDCMACRVRANLMAPDPVVSHLPSWERRAPSPSAVSAPSHLDASDDLDDLDVLRTRHARHSRK</sequence>
<feature type="compositionally biased region" description="Basic residues" evidence="11">
    <location>
        <begin position="504"/>
        <end position="515"/>
    </location>
</feature>
<proteinExistence type="evidence at protein level"/>
<feature type="domain" description="HTH myb-type" evidence="14">
    <location>
        <begin position="396"/>
        <end position="451"/>
    </location>
</feature>
<dbReference type="Pfam" id="PF00249">
    <property type="entry name" value="Myb_DNA-binding"/>
    <property type="match status" value="1"/>
</dbReference>
<feature type="compositionally biased region" description="Low complexity" evidence="11">
    <location>
        <begin position="28"/>
        <end position="40"/>
    </location>
</feature>
<dbReference type="AGR" id="RGD:1309048"/>
<dbReference type="Reactome" id="R-RNO-6807505">
    <property type="pathway name" value="RNA polymerase II transcribes snRNA genes"/>
</dbReference>
<dbReference type="CDD" id="cd00167">
    <property type="entry name" value="SANT"/>
    <property type="match status" value="3"/>
</dbReference>
<dbReference type="InterPro" id="IPR051575">
    <property type="entry name" value="Myb-like_DNA-bd"/>
</dbReference>
<dbReference type="FunFam" id="1.10.10.60:FF:000321">
    <property type="entry name" value="Small nuclear RNA-activating complex, polypeptide 4"/>
    <property type="match status" value="1"/>
</dbReference>
<evidence type="ECO:0000256" key="5">
    <source>
        <dbReference type="ARBA" id="ARBA00023163"/>
    </source>
</evidence>
<feature type="region of interest" description="Disordered" evidence="11">
    <location>
        <begin position="1089"/>
        <end position="1129"/>
    </location>
</feature>
<dbReference type="OMA" id="MAFHQTK"/>
<evidence type="ECO:0000313" key="17">
    <source>
        <dbReference type="RGD" id="1309048"/>
    </source>
</evidence>
<evidence type="ECO:0000259" key="12">
    <source>
        <dbReference type="PROSITE" id="PS50090"/>
    </source>
</evidence>
<feature type="domain" description="SANT" evidence="13">
    <location>
        <begin position="404"/>
        <end position="445"/>
    </location>
</feature>
<evidence type="ECO:0000313" key="16">
    <source>
        <dbReference type="Proteomes" id="UP000002494"/>
    </source>
</evidence>
<keyword evidence="10" id="KW-0175">Coiled coil</keyword>
<dbReference type="Pfam" id="PF13921">
    <property type="entry name" value="Myb_DNA-bind_6"/>
    <property type="match status" value="1"/>
</dbReference>
<evidence type="ECO:0000313" key="15">
    <source>
        <dbReference type="Ensembl" id="ENSRNOP00000058393.5"/>
    </source>
</evidence>
<feature type="coiled-coil region" evidence="10">
    <location>
        <begin position="221"/>
        <end position="248"/>
    </location>
</feature>
<accession>F1LYZ6</accession>
<evidence type="ECO:0000259" key="13">
    <source>
        <dbReference type="PROSITE" id="PS51293"/>
    </source>
</evidence>
<feature type="region of interest" description="Disordered" evidence="11">
    <location>
        <begin position="504"/>
        <end position="568"/>
    </location>
</feature>
<dbReference type="Bgee" id="ENSRNOG00000018845">
    <property type="expression patterns" value="Expressed in frontal cortex and 20 other cell types or tissues"/>
</dbReference>
<dbReference type="RGD" id="1309048">
    <property type="gene designation" value="Snapc4"/>
</dbReference>
<reference evidence="18" key="1">
    <citation type="journal article" date="2012" name="Nat. Commun.">
        <title>Quantitative maps of protein phosphorylation sites across 14 different rat organs and tissues.</title>
        <authorList>
            <person name="Lundby A."/>
            <person name="Secher A."/>
            <person name="Lage K."/>
            <person name="Nordsborg N.B."/>
            <person name="Dmytriyev A."/>
            <person name="Lundby C."/>
            <person name="Olsen J.V."/>
        </authorList>
    </citation>
    <scope>IDENTIFICATION BY MASS SPECTROMETRY [LARGE SCALE ANALYSIS]</scope>
</reference>
<dbReference type="GeneTree" id="ENSGT00940000160404"/>
<keyword evidence="3" id="KW-0805">Transcription regulation</keyword>
<name>F1LYZ6_RAT</name>
<dbReference type="PANTHER" id="PTHR46621:SF1">
    <property type="entry name" value="SNRNA-ACTIVATING PROTEIN COMPLEX SUBUNIT 4"/>
    <property type="match status" value="1"/>
</dbReference>
<dbReference type="FunFam" id="1.10.10.60:FF:000314">
    <property type="entry name" value="Small nuclear RNA-activating complex, polypeptide 4"/>
    <property type="match status" value="1"/>
</dbReference>
<evidence type="ECO:0000256" key="8">
    <source>
        <dbReference type="ARBA" id="ARBA00071222"/>
    </source>
</evidence>
<dbReference type="FunFam" id="1.10.10.60:FF:000016">
    <property type="entry name" value="Transcriptional activator Myb isoform A"/>
    <property type="match status" value="1"/>
</dbReference>
<evidence type="ECO:0007829" key="18">
    <source>
        <dbReference type="PubMed" id="22673903"/>
    </source>
</evidence>
<feature type="domain" description="HTH myb-type" evidence="14">
    <location>
        <begin position="289"/>
        <end position="345"/>
    </location>
</feature>
<feature type="compositionally biased region" description="Low complexity" evidence="11">
    <location>
        <begin position="516"/>
        <end position="536"/>
    </location>
</feature>
<evidence type="ECO:0000256" key="6">
    <source>
        <dbReference type="ARBA" id="ARBA00023242"/>
    </source>
</evidence>
<feature type="domain" description="Myb-like" evidence="12">
    <location>
        <begin position="396"/>
        <end position="447"/>
    </location>
</feature>
<organism evidence="15 16">
    <name type="scientific">Rattus norvegicus</name>
    <name type="common">Rat</name>
    <dbReference type="NCBI Taxonomy" id="10116"/>
    <lineage>
        <taxon>Eukaryota</taxon>
        <taxon>Metazoa</taxon>
        <taxon>Chordata</taxon>
        <taxon>Craniata</taxon>
        <taxon>Vertebrata</taxon>
        <taxon>Euteleostomi</taxon>
        <taxon>Mammalia</taxon>
        <taxon>Eutheria</taxon>
        <taxon>Euarchontoglires</taxon>
        <taxon>Glires</taxon>
        <taxon>Rodentia</taxon>
        <taxon>Myomorpha</taxon>
        <taxon>Muroidea</taxon>
        <taxon>Muridae</taxon>
        <taxon>Murinae</taxon>
        <taxon>Rattus</taxon>
    </lineage>
</organism>
<dbReference type="Ensembl" id="ENSRNOT00000061682.6">
    <property type="protein sequence ID" value="ENSRNOP00000058393.5"/>
    <property type="gene ID" value="ENSRNOG00000018845.10"/>
</dbReference>
<dbReference type="GlyGen" id="F1LYZ6">
    <property type="glycosylation" value="1 site"/>
</dbReference>
<dbReference type="VEuPathDB" id="HostDB:ENSRNOG00000018845"/>